<feature type="non-terminal residue" evidence="2">
    <location>
        <position position="1"/>
    </location>
</feature>
<evidence type="ECO:0000256" key="1">
    <source>
        <dbReference type="SAM" id="MobiDB-lite"/>
    </source>
</evidence>
<accession>A0A5N5SKA9</accession>
<gene>
    <name evidence="2" type="ORF">Anas_07960</name>
</gene>
<feature type="compositionally biased region" description="Polar residues" evidence="1">
    <location>
        <begin position="70"/>
        <end position="86"/>
    </location>
</feature>
<feature type="compositionally biased region" description="Acidic residues" evidence="1">
    <location>
        <begin position="168"/>
        <end position="198"/>
    </location>
</feature>
<organism evidence="2 3">
    <name type="scientific">Armadillidium nasatum</name>
    <dbReference type="NCBI Taxonomy" id="96803"/>
    <lineage>
        <taxon>Eukaryota</taxon>
        <taxon>Metazoa</taxon>
        <taxon>Ecdysozoa</taxon>
        <taxon>Arthropoda</taxon>
        <taxon>Crustacea</taxon>
        <taxon>Multicrustacea</taxon>
        <taxon>Malacostraca</taxon>
        <taxon>Eumalacostraca</taxon>
        <taxon>Peracarida</taxon>
        <taxon>Isopoda</taxon>
        <taxon>Oniscidea</taxon>
        <taxon>Crinocheta</taxon>
        <taxon>Armadillidiidae</taxon>
        <taxon>Armadillidium</taxon>
    </lineage>
</organism>
<keyword evidence="3" id="KW-1185">Reference proteome</keyword>
<evidence type="ECO:0000313" key="2">
    <source>
        <dbReference type="EMBL" id="KAB7494049.1"/>
    </source>
</evidence>
<dbReference type="AlphaFoldDB" id="A0A5N5SKA9"/>
<dbReference type="EMBL" id="SEYY01024551">
    <property type="protein sequence ID" value="KAB7494049.1"/>
    <property type="molecule type" value="Genomic_DNA"/>
</dbReference>
<sequence length="244" mass="27564">TLGCGISSLLKEKKTHSNVLPPIQDEDMEAQESEMYSKPTELIENENENLKFGFQTPNKHGNMLDKVDSALQSRSTGGSRLLNTPKTPKENKIPRSPRTPTTPKTPKTPSGRTSRVPTSGYRTPKSKYSSSSSTPSRSSRNTCTRDVPNTPYSLRKTIKKRIANVLNDDSDEDYDDSDNDETYPVPDSEDDSITDDTEDEFIPCEDKLKKDRRKSTLKFSCKDVRQTILRTPRRGRELKVDVDM</sequence>
<evidence type="ECO:0000313" key="3">
    <source>
        <dbReference type="Proteomes" id="UP000326759"/>
    </source>
</evidence>
<feature type="region of interest" description="Disordered" evidence="1">
    <location>
        <begin position="1"/>
        <end position="198"/>
    </location>
</feature>
<feature type="non-terminal residue" evidence="2">
    <location>
        <position position="244"/>
    </location>
</feature>
<comment type="caution">
    <text evidence="2">The sequence shown here is derived from an EMBL/GenBank/DDBJ whole genome shotgun (WGS) entry which is preliminary data.</text>
</comment>
<feature type="compositionally biased region" description="Low complexity" evidence="1">
    <location>
        <begin position="94"/>
        <end position="114"/>
    </location>
</feature>
<feature type="compositionally biased region" description="Low complexity" evidence="1">
    <location>
        <begin position="121"/>
        <end position="139"/>
    </location>
</feature>
<reference evidence="2 3" key="1">
    <citation type="journal article" date="2019" name="PLoS Biol.">
        <title>Sex chromosomes control vertical transmission of feminizing Wolbachia symbionts in an isopod.</title>
        <authorList>
            <person name="Becking T."/>
            <person name="Chebbi M.A."/>
            <person name="Giraud I."/>
            <person name="Moumen B."/>
            <person name="Laverre T."/>
            <person name="Caubet Y."/>
            <person name="Peccoud J."/>
            <person name="Gilbert C."/>
            <person name="Cordaux R."/>
        </authorList>
    </citation>
    <scope>NUCLEOTIDE SEQUENCE [LARGE SCALE GENOMIC DNA]</scope>
    <source>
        <strain evidence="2">ANa2</strain>
        <tissue evidence="2">Whole body excluding digestive tract and cuticle</tissue>
    </source>
</reference>
<protein>
    <submittedName>
        <fullName evidence="2">Uncharacterized protein</fullName>
    </submittedName>
</protein>
<name>A0A5N5SKA9_9CRUS</name>
<dbReference type="Proteomes" id="UP000326759">
    <property type="component" value="Unassembled WGS sequence"/>
</dbReference>
<proteinExistence type="predicted"/>